<proteinExistence type="predicted"/>
<name>A0AAJ2NKJ4_ALKPS</name>
<accession>A0AAJ2NKJ4</accession>
<dbReference type="Proteomes" id="UP001285636">
    <property type="component" value="Unassembled WGS sequence"/>
</dbReference>
<organism evidence="1 2">
    <name type="scientific">Alkalihalophilus pseudofirmus</name>
    <name type="common">Bacillus pseudofirmus</name>
    <dbReference type="NCBI Taxonomy" id="79885"/>
    <lineage>
        <taxon>Bacteria</taxon>
        <taxon>Bacillati</taxon>
        <taxon>Bacillota</taxon>
        <taxon>Bacilli</taxon>
        <taxon>Bacillales</taxon>
        <taxon>Bacillaceae</taxon>
        <taxon>Alkalihalophilus</taxon>
    </lineage>
</organism>
<dbReference type="EMBL" id="JAWJAY010000001">
    <property type="protein sequence ID" value="MDV2884389.1"/>
    <property type="molecule type" value="Genomic_DNA"/>
</dbReference>
<dbReference type="InterPro" id="IPR019668">
    <property type="entry name" value="Uncharacterised_YtzC"/>
</dbReference>
<evidence type="ECO:0000313" key="1">
    <source>
        <dbReference type="EMBL" id="MDV2884389.1"/>
    </source>
</evidence>
<comment type="caution">
    <text evidence="1">The sequence shown here is derived from an EMBL/GenBank/DDBJ whole genome shotgun (WGS) entry which is preliminary data.</text>
</comment>
<evidence type="ECO:0000313" key="2">
    <source>
        <dbReference type="Proteomes" id="UP001285636"/>
    </source>
</evidence>
<reference evidence="1" key="1">
    <citation type="submission" date="2023-10" db="EMBL/GenBank/DDBJ databases">
        <title>Screening of Alkalihalophilus pseudofirmusBZ-TG-HK211 and Its Alleviation of Salt Stress on Rapeseed Growth.</title>
        <authorList>
            <person name="Zhao B."/>
            <person name="Guo T."/>
        </authorList>
    </citation>
    <scope>NUCLEOTIDE SEQUENCE</scope>
    <source>
        <strain evidence="1">BZ-TG-HK211</strain>
    </source>
</reference>
<dbReference type="RefSeq" id="WP_083633406.1">
    <property type="nucleotide sequence ID" value="NZ_CP117835.1"/>
</dbReference>
<gene>
    <name evidence="1" type="ORF">RYX45_04300</name>
</gene>
<dbReference type="AlphaFoldDB" id="A0AAJ2NKJ4"/>
<sequence length="87" mass="10249">MMANRDQMESCMEKAESVIEQVQKVYDDARRVQPGTEEEYTNAQMMLEEMSGELDDVLRAATPEQREALNRKQQQIRQLQNNMILKR</sequence>
<protein>
    <submittedName>
        <fullName evidence="1">YtzC family protein</fullName>
    </submittedName>
</protein>
<dbReference type="Pfam" id="PF10732">
    <property type="entry name" value="DUF2524"/>
    <property type="match status" value="1"/>
</dbReference>